<dbReference type="EMBL" id="BAABCR010000014">
    <property type="protein sequence ID" value="GAA4029964.1"/>
    <property type="molecule type" value="Genomic_DNA"/>
</dbReference>
<keyword evidence="1" id="KW-0489">Methyltransferase</keyword>
<evidence type="ECO:0000313" key="4">
    <source>
        <dbReference type="EMBL" id="GAA4029964.1"/>
    </source>
</evidence>
<proteinExistence type="predicted"/>
<name>A0ABP7TR23_9FLAO</name>
<protein>
    <recommendedName>
        <fullName evidence="3">Methyltransferase small domain-containing protein</fullName>
    </recommendedName>
</protein>
<sequence length="209" mass="23804">MTANQFAEKTYLKFSKIEGNQHIATEYALKCALRLICDFRLNNVLEVGIGIGCIADAVLTYSPQIHYTATEANDYCLNAVKKNVTQIESVKLYSDLNQIPENTFFDFIIIDGSDDALAQVKRMCGPKTIVFIEGGRALQVAFLKELFPKALHAEMVCDYKNPDCGPFSPQVWCGGGQLIFPYPDFKMKCYFFKEKLATYLKRKKRKWYS</sequence>
<evidence type="ECO:0000259" key="3">
    <source>
        <dbReference type="Pfam" id="PF05175"/>
    </source>
</evidence>
<dbReference type="InterPro" id="IPR007848">
    <property type="entry name" value="Small_mtfrase_dom"/>
</dbReference>
<gene>
    <name evidence="4" type="ORF">GCM10022386_12280</name>
</gene>
<keyword evidence="5" id="KW-1185">Reference proteome</keyword>
<comment type="caution">
    <text evidence="4">The sequence shown here is derived from an EMBL/GenBank/DDBJ whole genome shotgun (WGS) entry which is preliminary data.</text>
</comment>
<dbReference type="RefSeq" id="WP_324691501.1">
    <property type="nucleotide sequence ID" value="NZ_BAABCR010000014.1"/>
</dbReference>
<accession>A0ABP7TR23</accession>
<evidence type="ECO:0000256" key="2">
    <source>
        <dbReference type="ARBA" id="ARBA00022691"/>
    </source>
</evidence>
<evidence type="ECO:0000256" key="1">
    <source>
        <dbReference type="ARBA" id="ARBA00022603"/>
    </source>
</evidence>
<keyword evidence="1" id="KW-0808">Transferase</keyword>
<dbReference type="InterPro" id="IPR029063">
    <property type="entry name" value="SAM-dependent_MTases_sf"/>
</dbReference>
<evidence type="ECO:0000313" key="5">
    <source>
        <dbReference type="Proteomes" id="UP001500968"/>
    </source>
</evidence>
<feature type="domain" description="Methyltransferase small" evidence="3">
    <location>
        <begin position="42"/>
        <end position="110"/>
    </location>
</feature>
<dbReference type="SUPFAM" id="SSF53335">
    <property type="entry name" value="S-adenosyl-L-methionine-dependent methyltransferases"/>
    <property type="match status" value="1"/>
</dbReference>
<keyword evidence="2" id="KW-0949">S-adenosyl-L-methionine</keyword>
<organism evidence="4 5">
    <name type="scientific">Flavobacterium cheonhonense</name>
    <dbReference type="NCBI Taxonomy" id="706185"/>
    <lineage>
        <taxon>Bacteria</taxon>
        <taxon>Pseudomonadati</taxon>
        <taxon>Bacteroidota</taxon>
        <taxon>Flavobacteriia</taxon>
        <taxon>Flavobacteriales</taxon>
        <taxon>Flavobacteriaceae</taxon>
        <taxon>Flavobacterium</taxon>
    </lineage>
</organism>
<dbReference type="Gene3D" id="3.40.50.150">
    <property type="entry name" value="Vaccinia Virus protein VP39"/>
    <property type="match status" value="1"/>
</dbReference>
<reference evidence="5" key="1">
    <citation type="journal article" date="2019" name="Int. J. Syst. Evol. Microbiol.">
        <title>The Global Catalogue of Microorganisms (GCM) 10K type strain sequencing project: providing services to taxonomists for standard genome sequencing and annotation.</title>
        <authorList>
            <consortium name="The Broad Institute Genomics Platform"/>
            <consortium name="The Broad Institute Genome Sequencing Center for Infectious Disease"/>
            <person name="Wu L."/>
            <person name="Ma J."/>
        </authorList>
    </citation>
    <scope>NUCLEOTIDE SEQUENCE [LARGE SCALE GENOMIC DNA]</scope>
    <source>
        <strain evidence="5">JCM 17064</strain>
    </source>
</reference>
<dbReference type="Proteomes" id="UP001500968">
    <property type="component" value="Unassembled WGS sequence"/>
</dbReference>
<dbReference type="Pfam" id="PF05175">
    <property type="entry name" value="MTS"/>
    <property type="match status" value="1"/>
</dbReference>